<dbReference type="PANTHER" id="PTHR12039:SF7">
    <property type="entry name" value="NICOTINAMIDE_NICOTINIC ACID MONONUCLEOTIDE ADENYLYLTRANSFERASE 3"/>
    <property type="match status" value="1"/>
</dbReference>
<dbReference type="EMBL" id="JAHFZB010000011">
    <property type="protein sequence ID" value="KAK6483815.1"/>
    <property type="molecule type" value="Genomic_DNA"/>
</dbReference>
<proteinExistence type="predicted"/>
<gene>
    <name evidence="1" type="ORF">HHUSO_G13406</name>
</gene>
<dbReference type="SUPFAM" id="SSF52374">
    <property type="entry name" value="Nucleotidylyl transferase"/>
    <property type="match status" value="1"/>
</dbReference>
<reference evidence="1 2" key="1">
    <citation type="submission" date="2021-05" db="EMBL/GenBank/DDBJ databases">
        <authorList>
            <person name="Zahm M."/>
            <person name="Klopp C."/>
            <person name="Cabau C."/>
            <person name="Kuhl H."/>
            <person name="Suciu R."/>
            <person name="Ciorpac M."/>
            <person name="Holostenco D."/>
            <person name="Gessner J."/>
            <person name="Wuertz S."/>
            <person name="Hohne C."/>
            <person name="Stock M."/>
            <person name="Gislard M."/>
            <person name="Lluch J."/>
            <person name="Milhes M."/>
            <person name="Lampietro C."/>
            <person name="Lopez Roques C."/>
            <person name="Donnadieu C."/>
            <person name="Du K."/>
            <person name="Schartl M."/>
            <person name="Guiguen Y."/>
        </authorList>
    </citation>
    <scope>NUCLEOTIDE SEQUENCE [LARGE SCALE GENOMIC DNA]</scope>
    <source>
        <strain evidence="1">Hh-F2</strain>
        <tissue evidence="1">Blood</tissue>
    </source>
</reference>
<keyword evidence="2" id="KW-1185">Reference proteome</keyword>
<keyword evidence="1" id="KW-0808">Transferase</keyword>
<dbReference type="GO" id="GO:0016779">
    <property type="term" value="F:nucleotidyltransferase activity"/>
    <property type="evidence" value="ECO:0007669"/>
    <property type="project" value="UniProtKB-KW"/>
</dbReference>
<organism evidence="1 2">
    <name type="scientific">Huso huso</name>
    <name type="common">Beluga</name>
    <name type="synonym">Acipenser huso</name>
    <dbReference type="NCBI Taxonomy" id="61971"/>
    <lineage>
        <taxon>Eukaryota</taxon>
        <taxon>Metazoa</taxon>
        <taxon>Chordata</taxon>
        <taxon>Craniata</taxon>
        <taxon>Vertebrata</taxon>
        <taxon>Euteleostomi</taxon>
        <taxon>Actinopterygii</taxon>
        <taxon>Chondrostei</taxon>
        <taxon>Acipenseriformes</taxon>
        <taxon>Acipenseridae</taxon>
        <taxon>Huso</taxon>
    </lineage>
</organism>
<keyword evidence="1" id="KW-0548">Nucleotidyltransferase</keyword>
<protein>
    <submittedName>
        <fullName evidence="1">Nicotinamide/nicotinic acid mononucleotide adenylyltransferase 1 isoform X1</fullName>
    </submittedName>
</protein>
<dbReference type="Proteomes" id="UP001369086">
    <property type="component" value="Unassembled WGS sequence"/>
</dbReference>
<dbReference type="PANTHER" id="PTHR12039">
    <property type="entry name" value="NICOTINAMIDE MONONUCLEOTIDE ADENYLYLTRANSFERASE"/>
    <property type="match status" value="1"/>
</dbReference>
<evidence type="ECO:0000313" key="2">
    <source>
        <dbReference type="Proteomes" id="UP001369086"/>
    </source>
</evidence>
<dbReference type="Gene3D" id="3.40.50.620">
    <property type="entry name" value="HUPs"/>
    <property type="match status" value="1"/>
</dbReference>
<dbReference type="InterPro" id="IPR051182">
    <property type="entry name" value="Euk_NMN_adenylyltrnsfrase"/>
</dbReference>
<accession>A0ABR0ZG82</accession>
<dbReference type="InterPro" id="IPR014729">
    <property type="entry name" value="Rossmann-like_a/b/a_fold"/>
</dbReference>
<evidence type="ECO:0000313" key="1">
    <source>
        <dbReference type="EMBL" id="KAK6483815.1"/>
    </source>
</evidence>
<sequence>MCEQDKAGHESYPGSPQLKLLCGADFLETFKIPKLWREEHIVEVVKFGLVCVSRGGTDTHRFIHESDTLTRHRHNIQNEIRWALRWGQSGTCSQTLSSSTLNIMTGDILQPLTTKSPVARRK</sequence>
<name>A0ABR0ZG82_HUSHU</name>
<comment type="caution">
    <text evidence="1">The sequence shown here is derived from an EMBL/GenBank/DDBJ whole genome shotgun (WGS) entry which is preliminary data.</text>
</comment>